<reference evidence="4" key="1">
    <citation type="journal article" date="2019" name="Int. J. Syst. Evol. Microbiol.">
        <title>The Global Catalogue of Microorganisms (GCM) 10K type strain sequencing project: providing services to taxonomists for standard genome sequencing and annotation.</title>
        <authorList>
            <consortium name="The Broad Institute Genomics Platform"/>
            <consortium name="The Broad Institute Genome Sequencing Center for Infectious Disease"/>
            <person name="Wu L."/>
            <person name="Ma J."/>
        </authorList>
    </citation>
    <scope>NUCLEOTIDE SEQUENCE [LARGE SCALE GENOMIC DNA]</scope>
    <source>
        <strain evidence="4">CCM 8689</strain>
    </source>
</reference>
<dbReference type="Proteomes" id="UP001595792">
    <property type="component" value="Unassembled WGS sequence"/>
</dbReference>
<dbReference type="PANTHER" id="PTHR46534:SF1">
    <property type="entry name" value="IGGFC-BINDING PROTEIN N-TERMINAL DOMAIN-CONTAINING PROTEIN"/>
    <property type="match status" value="1"/>
</dbReference>
<dbReference type="PROSITE" id="PS50093">
    <property type="entry name" value="PKD"/>
    <property type="match status" value="3"/>
</dbReference>
<dbReference type="CDD" id="cd00146">
    <property type="entry name" value="PKD"/>
    <property type="match status" value="3"/>
</dbReference>
<dbReference type="SMART" id="SM00089">
    <property type="entry name" value="PKD"/>
    <property type="match status" value="3"/>
</dbReference>
<dbReference type="Pfam" id="PF13585">
    <property type="entry name" value="CHU_C"/>
    <property type="match status" value="1"/>
</dbReference>
<comment type="caution">
    <text evidence="3">The sequence shown here is derived from an EMBL/GenBank/DDBJ whole genome shotgun (WGS) entry which is preliminary data.</text>
</comment>
<dbReference type="Pfam" id="PF18911">
    <property type="entry name" value="PKD_4"/>
    <property type="match status" value="3"/>
</dbReference>
<name>A0ABV8NRY1_9SPHI</name>
<feature type="chain" id="PRO_5046202360" evidence="1">
    <location>
        <begin position="23"/>
        <end position="1158"/>
    </location>
</feature>
<dbReference type="InterPro" id="IPR026341">
    <property type="entry name" value="T9SS_type_B"/>
</dbReference>
<feature type="domain" description="PKD" evidence="2">
    <location>
        <begin position="751"/>
        <end position="811"/>
    </location>
</feature>
<gene>
    <name evidence="3" type="ORF">ACFOUY_16440</name>
</gene>
<feature type="domain" description="PKD" evidence="2">
    <location>
        <begin position="545"/>
        <end position="616"/>
    </location>
</feature>
<proteinExistence type="predicted"/>
<dbReference type="InterPro" id="IPR022409">
    <property type="entry name" value="PKD/Chitinase_dom"/>
</dbReference>
<sequence length="1158" mass="125628">MKKAVLLVFVVISILLTSKVFAQNVSNEGTDFWAVFPTHVPSGGSLANIAVFVTSKFDSEVTVSCGTWSQILPIPANTAVQFDVPRENAYINFSESNVNLLNRGIHIKVTDGKPKVSAYTHIYGNARSAASLILPYETLGQTYYSMNYTQSNGGNNYLAIVAVEDNTTVLLHEKSGATKTITLLKAGDVYEYISGSADLTGVFVETDPSTSSCKRFAAFSGTSVVTIACSGSQDPLYQQLYPTVSWGKNYGVVPFINRKYILRILAQEDNTKVNYNGQTYTVNKGTFIESGQLTESTFISADKLISVAQYSLTQACSSVSGGLIIGDPEMVMLNPIEFNIKGVTVFSSPLQNIAERYLNILIRANKTATFKINGVAPVVNWNTLSGNTAYAYAQIPVTDLSLTLTADDGFNAIAYGFGQAESYSYSAGTNLSSNNYLTVVNEAKNEESPNGCIGQQVDFKVNLPYQPDKITWKLDGQPELISPSLIPEVKIVNGQTIYVYRYPAKKTYTVAGEYHLNVIAHVPDNAVNCQNGDLETNYVFTIYDLPTVAFDVAATSCAKSDILFTDKSASNAVDFAITEWLWDFGDGKKSNEQNPKHQYAAEGNYTVSLVVKSGTGCSSNALQKPVKIFPLPVSLFSSASNTCINTDYLVKDESTISSLQTSNKIVKWSWDLGDGTKIDKIDGAPFSYKFASPGVFTISLVTTSAEGCVSIAFTKNVTVTNLPIADFSLPDVCLTDVFALFVNKSVDVTGGTDFFKYEWDFGDVAANATNPNTSTDKDGKHRYIESGEYTVTLKITNINGCITSRTQKFIVNGAVEKAGFTVQNENNLCSNQDVVINNTSTILIGRITKILIYQDYLNAPEVFQTIVYPTGDNIHLTYPVFGGNADKNFTIHLVAYSGETCKDSTSQIITLKPSPILEFADIPSVCQNDGSVIINQAKETFGIIGKYSGKGVDADGNFNPRVAGVGQHEITYTVNAANGCADSIKNVITVYESPTADMGATLYILAGGEVKIPAVAQGSGLIYKWSPSIGLDHDDVLNPIASPQKDTNYLLLVTTNEGCTTTTSVTVKVLQALIPPNSFTPNGDGVNDFWNIKYLDSYPKATIEVFNRNGGRVFFSNGYKIPFDGSYQNGPLPVGVYYYIINPRNGRKTVTGPLTIIR</sequence>
<dbReference type="RefSeq" id="WP_378962259.1">
    <property type="nucleotide sequence ID" value="NZ_JBHRXC010000016.1"/>
</dbReference>
<dbReference type="InterPro" id="IPR013783">
    <property type="entry name" value="Ig-like_fold"/>
</dbReference>
<evidence type="ECO:0000313" key="4">
    <source>
        <dbReference type="Proteomes" id="UP001595792"/>
    </source>
</evidence>
<accession>A0ABV8NRY1</accession>
<dbReference type="Pfam" id="PF17517">
    <property type="entry name" value="IgGFc_binding"/>
    <property type="match status" value="1"/>
</dbReference>
<protein>
    <submittedName>
        <fullName evidence="3">PKD domain-containing protein</fullName>
    </submittedName>
</protein>
<feature type="domain" description="PKD" evidence="2">
    <location>
        <begin position="650"/>
        <end position="724"/>
    </location>
</feature>
<keyword evidence="1" id="KW-0732">Signal</keyword>
<evidence type="ECO:0000256" key="1">
    <source>
        <dbReference type="SAM" id="SignalP"/>
    </source>
</evidence>
<keyword evidence="4" id="KW-1185">Reference proteome</keyword>
<dbReference type="InterPro" id="IPR035234">
    <property type="entry name" value="IgGFc-bd_N"/>
</dbReference>
<dbReference type="SUPFAM" id="SSF49299">
    <property type="entry name" value="PKD domain"/>
    <property type="match status" value="3"/>
</dbReference>
<evidence type="ECO:0000313" key="3">
    <source>
        <dbReference type="EMBL" id="MFC4198297.1"/>
    </source>
</evidence>
<dbReference type="InterPro" id="IPR000601">
    <property type="entry name" value="PKD_dom"/>
</dbReference>
<feature type="signal peptide" evidence="1">
    <location>
        <begin position="1"/>
        <end position="22"/>
    </location>
</feature>
<dbReference type="NCBIfam" id="TIGR04131">
    <property type="entry name" value="Bac_Flav_CTERM"/>
    <property type="match status" value="1"/>
</dbReference>
<dbReference type="EMBL" id="JBHSBY010000137">
    <property type="protein sequence ID" value="MFC4198297.1"/>
    <property type="molecule type" value="Genomic_DNA"/>
</dbReference>
<dbReference type="InterPro" id="IPR035986">
    <property type="entry name" value="PKD_dom_sf"/>
</dbReference>
<dbReference type="Gene3D" id="2.60.40.10">
    <property type="entry name" value="Immunoglobulins"/>
    <property type="match status" value="3"/>
</dbReference>
<evidence type="ECO:0000259" key="2">
    <source>
        <dbReference type="PROSITE" id="PS50093"/>
    </source>
</evidence>
<dbReference type="PANTHER" id="PTHR46534">
    <property type="entry name" value="IGGFC_BINDING DOMAIN-CONTAINING PROTEIN"/>
    <property type="match status" value="1"/>
</dbReference>
<organism evidence="3 4">
    <name type="scientific">Pedobacter jamesrossensis</name>
    <dbReference type="NCBI Taxonomy" id="1908238"/>
    <lineage>
        <taxon>Bacteria</taxon>
        <taxon>Pseudomonadati</taxon>
        <taxon>Bacteroidota</taxon>
        <taxon>Sphingobacteriia</taxon>
        <taxon>Sphingobacteriales</taxon>
        <taxon>Sphingobacteriaceae</taxon>
        <taxon>Pedobacter</taxon>
    </lineage>
</organism>